<protein>
    <submittedName>
        <fullName evidence="3">GNAT family acetyltransferase</fullName>
    </submittedName>
</protein>
<dbReference type="GeneID" id="82884306"/>
<accession>C7SQN6</accession>
<dbReference type="InterPro" id="IPR000182">
    <property type="entry name" value="GNAT_dom"/>
</dbReference>
<dbReference type="PROSITE" id="PS51186">
    <property type="entry name" value="GNAT"/>
    <property type="match status" value="1"/>
</dbReference>
<evidence type="ECO:0000313" key="3">
    <source>
        <dbReference type="EMBL" id="ACU98933.1"/>
    </source>
</evidence>
<dbReference type="EMBL" id="FJ620895">
    <property type="protein sequence ID" value="ACU98933.1"/>
    <property type="molecule type" value="Genomic_DNA"/>
</dbReference>
<feature type="compositionally biased region" description="Polar residues" evidence="1">
    <location>
        <begin position="95"/>
        <end position="110"/>
    </location>
</feature>
<dbReference type="GO" id="GO:0016747">
    <property type="term" value="F:acyltransferase activity, transferring groups other than amino-acyl groups"/>
    <property type="evidence" value="ECO:0007669"/>
    <property type="project" value="InterPro"/>
</dbReference>
<feature type="domain" description="N-acetyltransferase" evidence="2">
    <location>
        <begin position="68"/>
        <end position="203"/>
    </location>
</feature>
<dbReference type="Pfam" id="PF00583">
    <property type="entry name" value="Acetyltransf_1"/>
    <property type="match status" value="1"/>
</dbReference>
<organism evidence="3">
    <name type="scientific">Acidipropionibacterium jensenii</name>
    <dbReference type="NCBI Taxonomy" id="1749"/>
    <lineage>
        <taxon>Bacteria</taxon>
        <taxon>Bacillati</taxon>
        <taxon>Actinomycetota</taxon>
        <taxon>Actinomycetes</taxon>
        <taxon>Propionibacteriales</taxon>
        <taxon>Propionibacteriaceae</taxon>
        <taxon>Acidipropionibacterium</taxon>
    </lineage>
</organism>
<reference evidence="3" key="1">
    <citation type="submission" date="2009-01" db="EMBL/GenBank/DDBJ databases">
        <title>Characterization of three genes from Propionibacterium jensenii connected to hemolytic activity when expressed in Escherichia coli.</title>
        <authorList>
            <person name="Vanberg C."/>
            <person name="Langsrud T."/>
            <person name="Nes I.F."/>
            <person name="Holo H."/>
        </authorList>
    </citation>
    <scope>NUCLEOTIDE SEQUENCE</scope>
    <source>
        <strain evidence="3">LMGT2818</strain>
    </source>
</reference>
<keyword evidence="3" id="KW-0808">Transferase</keyword>
<dbReference type="SUPFAM" id="SSF55729">
    <property type="entry name" value="Acyl-CoA N-acyltransferases (Nat)"/>
    <property type="match status" value="1"/>
</dbReference>
<dbReference type="InterPro" id="IPR016181">
    <property type="entry name" value="Acyl_CoA_acyltransferase"/>
</dbReference>
<dbReference type="RefSeq" id="WP_244937905.1">
    <property type="nucleotide sequence ID" value="NZ_CP040635.1"/>
</dbReference>
<evidence type="ECO:0000259" key="2">
    <source>
        <dbReference type="PROSITE" id="PS51186"/>
    </source>
</evidence>
<evidence type="ECO:0000256" key="1">
    <source>
        <dbReference type="SAM" id="MobiDB-lite"/>
    </source>
</evidence>
<proteinExistence type="predicted"/>
<dbReference type="Gene3D" id="3.40.630.30">
    <property type="match status" value="1"/>
</dbReference>
<sequence length="203" mass="21366">MAQVEYVEYQVGAAPDVGELTELYASVGWSGYTDHPEKMNAILAGSSWFMTARACGDRSLGESTADNCSVDAGSGGARSAVVSQELQENEESAKGASSQGEDPSQTCSTSGRAGAGELIGLVRVVSDNCSVALVQDLLVAPAIHRCGVGSHLLMAAMDRYAVIRQLMLITDDDPATAAFYRSCGLRSLDQTHGIGFIRYNFAS</sequence>
<dbReference type="AlphaFoldDB" id="C7SQN6"/>
<feature type="region of interest" description="Disordered" evidence="1">
    <location>
        <begin position="84"/>
        <end position="110"/>
    </location>
</feature>
<name>C7SQN6_9ACTN</name>
<dbReference type="CDD" id="cd04301">
    <property type="entry name" value="NAT_SF"/>
    <property type="match status" value="1"/>
</dbReference>